<proteinExistence type="predicted"/>
<reference evidence="1 2" key="1">
    <citation type="submission" date="2018-08" db="EMBL/GenBank/DDBJ databases">
        <title>A genome reference for cultivated species of the human gut microbiota.</title>
        <authorList>
            <person name="Zou Y."/>
            <person name="Xue W."/>
            <person name="Luo G."/>
        </authorList>
    </citation>
    <scope>NUCLEOTIDE SEQUENCE [LARGE SCALE GENOMIC DNA]</scope>
    <source>
        <strain evidence="1 2">AF31-17AC</strain>
    </source>
</reference>
<dbReference type="RefSeq" id="WP_072448109.1">
    <property type="nucleotide sequence ID" value="NZ_QRQO01000019.1"/>
</dbReference>
<dbReference type="Gene3D" id="3.30.530.20">
    <property type="match status" value="1"/>
</dbReference>
<name>A0A415U573_9FIRM</name>
<organism evidence="1 2">
    <name type="scientific">Anaerobutyricum hallii</name>
    <dbReference type="NCBI Taxonomy" id="39488"/>
    <lineage>
        <taxon>Bacteria</taxon>
        <taxon>Bacillati</taxon>
        <taxon>Bacillota</taxon>
        <taxon>Clostridia</taxon>
        <taxon>Lachnospirales</taxon>
        <taxon>Lachnospiraceae</taxon>
        <taxon>Anaerobutyricum</taxon>
    </lineage>
</organism>
<gene>
    <name evidence="1" type="ORF">DWZ29_08040</name>
</gene>
<dbReference type="Proteomes" id="UP000283700">
    <property type="component" value="Unassembled WGS sequence"/>
</dbReference>
<evidence type="ECO:0000313" key="2">
    <source>
        <dbReference type="Proteomes" id="UP000283700"/>
    </source>
</evidence>
<dbReference type="AlphaFoldDB" id="A0A415U573"/>
<accession>A0A415U573</accession>
<sequence length="147" mass="17476">MPVIKKEIILKGTTKEIFKRMSEYSFIQEMNSSANVCTKIIFKKPRIIRYGIEVKNVGYWESERVFIPEKNVIITQRKEPMGPFKYLVVIYVLEKDNQGTKFTYIEEFDVCDNYQNEVEKIYSDISKKVNPILQKITDYFNSEHILQ</sequence>
<comment type="caution">
    <text evidence="1">The sequence shown here is derived from an EMBL/GenBank/DDBJ whole genome shotgun (WGS) entry which is preliminary data.</text>
</comment>
<dbReference type="SUPFAM" id="SSF55961">
    <property type="entry name" value="Bet v1-like"/>
    <property type="match status" value="1"/>
</dbReference>
<evidence type="ECO:0008006" key="3">
    <source>
        <dbReference type="Google" id="ProtNLM"/>
    </source>
</evidence>
<dbReference type="InterPro" id="IPR023393">
    <property type="entry name" value="START-like_dom_sf"/>
</dbReference>
<evidence type="ECO:0000313" key="1">
    <source>
        <dbReference type="EMBL" id="RHN13210.1"/>
    </source>
</evidence>
<protein>
    <recommendedName>
        <fullName evidence="3">DUF4468 domain-containing protein</fullName>
    </recommendedName>
</protein>
<dbReference type="EMBL" id="QRQO01000019">
    <property type="protein sequence ID" value="RHN13210.1"/>
    <property type="molecule type" value="Genomic_DNA"/>
</dbReference>